<name>A0A392PJE2_9FABA</name>
<dbReference type="EMBL" id="LXQA010081384">
    <property type="protein sequence ID" value="MCI11757.1"/>
    <property type="molecule type" value="Genomic_DNA"/>
</dbReference>
<protein>
    <submittedName>
        <fullName evidence="1">Uncharacterized protein</fullName>
    </submittedName>
</protein>
<evidence type="ECO:0000313" key="2">
    <source>
        <dbReference type="Proteomes" id="UP000265520"/>
    </source>
</evidence>
<organism evidence="1 2">
    <name type="scientific">Trifolium medium</name>
    <dbReference type="NCBI Taxonomy" id="97028"/>
    <lineage>
        <taxon>Eukaryota</taxon>
        <taxon>Viridiplantae</taxon>
        <taxon>Streptophyta</taxon>
        <taxon>Embryophyta</taxon>
        <taxon>Tracheophyta</taxon>
        <taxon>Spermatophyta</taxon>
        <taxon>Magnoliopsida</taxon>
        <taxon>eudicotyledons</taxon>
        <taxon>Gunneridae</taxon>
        <taxon>Pentapetalae</taxon>
        <taxon>rosids</taxon>
        <taxon>fabids</taxon>
        <taxon>Fabales</taxon>
        <taxon>Fabaceae</taxon>
        <taxon>Papilionoideae</taxon>
        <taxon>50 kb inversion clade</taxon>
        <taxon>NPAAA clade</taxon>
        <taxon>Hologalegina</taxon>
        <taxon>IRL clade</taxon>
        <taxon>Trifolieae</taxon>
        <taxon>Trifolium</taxon>
    </lineage>
</organism>
<accession>A0A392PJE2</accession>
<dbReference type="AlphaFoldDB" id="A0A392PJE2"/>
<dbReference type="Proteomes" id="UP000265520">
    <property type="component" value="Unassembled WGS sequence"/>
</dbReference>
<proteinExistence type="predicted"/>
<feature type="non-terminal residue" evidence="1">
    <location>
        <position position="44"/>
    </location>
</feature>
<keyword evidence="2" id="KW-1185">Reference proteome</keyword>
<reference evidence="1 2" key="1">
    <citation type="journal article" date="2018" name="Front. Plant Sci.">
        <title>Red Clover (Trifolium pratense) and Zigzag Clover (T. medium) - A Picture of Genomic Similarities and Differences.</title>
        <authorList>
            <person name="Dluhosova J."/>
            <person name="Istvanek J."/>
            <person name="Nedelnik J."/>
            <person name="Repkova J."/>
        </authorList>
    </citation>
    <scope>NUCLEOTIDE SEQUENCE [LARGE SCALE GENOMIC DNA]</scope>
    <source>
        <strain evidence="2">cv. 10/8</strain>
        <tissue evidence="1">Leaf</tissue>
    </source>
</reference>
<comment type="caution">
    <text evidence="1">The sequence shown here is derived from an EMBL/GenBank/DDBJ whole genome shotgun (WGS) entry which is preliminary data.</text>
</comment>
<evidence type="ECO:0000313" key="1">
    <source>
        <dbReference type="EMBL" id="MCI11757.1"/>
    </source>
</evidence>
<sequence>MTATAVLAPEVEVKKIPAEMACQAASAVVPAMEMELKLRPIATA</sequence>